<dbReference type="EMBL" id="JAPDFW010000011">
    <property type="protein sequence ID" value="KAJ5080319.1"/>
    <property type="molecule type" value="Genomic_DNA"/>
</dbReference>
<evidence type="ECO:0000313" key="6">
    <source>
        <dbReference type="Proteomes" id="UP001149090"/>
    </source>
</evidence>
<dbReference type="AlphaFoldDB" id="A0A9Q0RHM9"/>
<comment type="caution">
    <text evidence="5">The sequence shown here is derived from an EMBL/GenBank/DDBJ whole genome shotgun (WGS) entry which is preliminary data.</text>
</comment>
<dbReference type="Proteomes" id="UP001149090">
    <property type="component" value="Unassembled WGS sequence"/>
</dbReference>
<dbReference type="Pfam" id="PF00227">
    <property type="entry name" value="Proteasome"/>
    <property type="match status" value="1"/>
</dbReference>
<keyword evidence="6" id="KW-1185">Reference proteome</keyword>
<dbReference type="PANTHER" id="PTHR32194:SF10">
    <property type="entry name" value="PROTEASOME SUBUNIT BETA TYPE-3"/>
    <property type="match status" value="1"/>
</dbReference>
<dbReference type="InterPro" id="IPR016050">
    <property type="entry name" value="Proteasome_bsu_CS"/>
</dbReference>
<dbReference type="InterPro" id="IPR001353">
    <property type="entry name" value="Proteasome_sua/b"/>
</dbReference>
<evidence type="ECO:0000256" key="4">
    <source>
        <dbReference type="RuleBase" id="RU004203"/>
    </source>
</evidence>
<dbReference type="GO" id="GO:0005634">
    <property type="term" value="C:nucleus"/>
    <property type="evidence" value="ECO:0007669"/>
    <property type="project" value="UniProtKB-SubCell"/>
</dbReference>
<keyword evidence="3 4" id="KW-0539">Nucleus</keyword>
<comment type="similarity">
    <text evidence="4">Belongs to the peptidase T1B family.</text>
</comment>
<dbReference type="GO" id="GO:0019774">
    <property type="term" value="C:proteasome core complex, beta-subunit complex"/>
    <property type="evidence" value="ECO:0007669"/>
    <property type="project" value="InterPro"/>
</dbReference>
<dbReference type="PANTHER" id="PTHR32194">
    <property type="entry name" value="METALLOPROTEASE TLDD"/>
    <property type="match status" value="1"/>
</dbReference>
<name>A0A9Q0RHM9_ANAIG</name>
<dbReference type="InterPro" id="IPR023333">
    <property type="entry name" value="Proteasome_suB-type"/>
</dbReference>
<comment type="subcellular location">
    <subcellularLocation>
        <location evidence="4">Cytoplasm</location>
    </subcellularLocation>
    <subcellularLocation>
        <location evidence="4">Nucleus</location>
    </subcellularLocation>
</comment>
<organism evidence="5 6">
    <name type="scientific">Anaeramoeba ignava</name>
    <name type="common">Anaerobic marine amoeba</name>
    <dbReference type="NCBI Taxonomy" id="1746090"/>
    <lineage>
        <taxon>Eukaryota</taxon>
        <taxon>Metamonada</taxon>
        <taxon>Anaeramoebidae</taxon>
        <taxon>Anaeramoeba</taxon>
    </lineage>
</organism>
<dbReference type="OMA" id="CSEQLYG"/>
<dbReference type="GO" id="GO:0005737">
    <property type="term" value="C:cytoplasm"/>
    <property type="evidence" value="ECO:0007669"/>
    <property type="project" value="UniProtKB-SubCell"/>
</dbReference>
<evidence type="ECO:0000313" key="5">
    <source>
        <dbReference type="EMBL" id="KAJ5080319.1"/>
    </source>
</evidence>
<accession>A0A9Q0RHM9</accession>
<gene>
    <name evidence="5" type="ORF">M0811_03804</name>
</gene>
<protein>
    <recommendedName>
        <fullName evidence="4">Proteasome subunit beta</fullName>
    </recommendedName>
</protein>
<evidence type="ECO:0000256" key="1">
    <source>
        <dbReference type="ARBA" id="ARBA00022490"/>
    </source>
</evidence>
<dbReference type="OrthoDB" id="204949at2759"/>
<comment type="function">
    <text evidence="4">Component of the proteasome, a multicatalytic proteinase complex which is characterized by its ability to cleave peptides with Arg, Phe, Tyr, Leu, and Glu adjacent to the leaving group at neutral or slightly basic pH. The proteasome has an ATP-dependent proteolytic activity.</text>
</comment>
<dbReference type="CDD" id="cd03759">
    <property type="entry name" value="proteasome_beta_type_3"/>
    <property type="match status" value="1"/>
</dbReference>
<dbReference type="GO" id="GO:0043161">
    <property type="term" value="P:proteasome-mediated ubiquitin-dependent protein catabolic process"/>
    <property type="evidence" value="ECO:0007669"/>
    <property type="project" value="InterPro"/>
</dbReference>
<comment type="subunit">
    <text evidence="4">Component of the proteasome complex.</text>
</comment>
<keyword evidence="1 4" id="KW-0963">Cytoplasm</keyword>
<dbReference type="Gene3D" id="3.60.20.10">
    <property type="entry name" value="Glutamine Phosphoribosylpyrophosphate, subunit 1, domain 1"/>
    <property type="match status" value="1"/>
</dbReference>
<dbReference type="PROSITE" id="PS51476">
    <property type="entry name" value="PROTEASOME_BETA_2"/>
    <property type="match status" value="1"/>
</dbReference>
<dbReference type="FunFam" id="3.60.20.10:FF:000003">
    <property type="entry name" value="Proteasome subunit beta type-3"/>
    <property type="match status" value="1"/>
</dbReference>
<dbReference type="InterPro" id="IPR033811">
    <property type="entry name" value="Proteasome_beta_3"/>
</dbReference>
<dbReference type="PROSITE" id="PS00854">
    <property type="entry name" value="PROTEASOME_BETA_1"/>
    <property type="match status" value="1"/>
</dbReference>
<proteinExistence type="inferred from homology"/>
<evidence type="ECO:0000256" key="2">
    <source>
        <dbReference type="ARBA" id="ARBA00022942"/>
    </source>
</evidence>
<dbReference type="SUPFAM" id="SSF56235">
    <property type="entry name" value="N-terminal nucleophile aminohydrolases (Ntn hydrolases)"/>
    <property type="match status" value="1"/>
</dbReference>
<keyword evidence="2 4" id="KW-0647">Proteasome</keyword>
<sequence>MSIYEYNGSALIAMAGKECVAIASDTRFGVRNQTVWREAQKIFQINNKTFLGLGGLNTDIWTLKETFRFHHNLYALREERDMSPKVFANLVSHVLYSHRFGPYFVSPIVCGLDDDNVPFLCGTDEIGAQEITHDFIATGTAVESLMGVCETFYKENLEPEDLFETISQCLLAGVDRDCLSGWGAVVHVLTKDGITTRKLKMRQD</sequence>
<reference evidence="5" key="1">
    <citation type="submission" date="2022-10" db="EMBL/GenBank/DDBJ databases">
        <title>Novel sulphate-reducing endosymbionts in the free-living metamonad Anaeramoeba.</title>
        <authorList>
            <person name="Jerlstrom-Hultqvist J."/>
            <person name="Cepicka I."/>
            <person name="Gallot-Lavallee L."/>
            <person name="Salas-Leiva D."/>
            <person name="Curtis B.A."/>
            <person name="Zahonova K."/>
            <person name="Pipaliya S."/>
            <person name="Dacks J."/>
            <person name="Roger A.J."/>
        </authorList>
    </citation>
    <scope>NUCLEOTIDE SEQUENCE</scope>
    <source>
        <strain evidence="5">BMAN</strain>
    </source>
</reference>
<dbReference type="InterPro" id="IPR029055">
    <property type="entry name" value="Ntn_hydrolases_N"/>
</dbReference>
<evidence type="ECO:0000256" key="3">
    <source>
        <dbReference type="ARBA" id="ARBA00023242"/>
    </source>
</evidence>